<proteinExistence type="predicted"/>
<dbReference type="EMBL" id="JAACNO010000850">
    <property type="protein sequence ID" value="KAF4144531.1"/>
    <property type="molecule type" value="Genomic_DNA"/>
</dbReference>
<sequence>MPGLRGEEFPAEALAEGEKIEYYSRCFVTGDPRGLRVAVILSVDDTPGNELPVSIDTGEPLPLTIFMRRRRDVLGCELNIEHVKWRKLRAYQLEAGKVGRPTMASALCKARSSAVSDAINATMGQLRGEAEHPSGATSVAQCVDQSPSPRVSDCVDAPRVVETDAKRKKKQPKVNQIRVSNVLRVREILLETAKPANRL</sequence>
<comment type="caution">
    <text evidence="2">The sequence shown here is derived from an EMBL/GenBank/DDBJ whole genome shotgun (WGS) entry which is preliminary data.</text>
</comment>
<protein>
    <submittedName>
        <fullName evidence="2">Uncharacterized protein</fullName>
    </submittedName>
</protein>
<reference evidence="2" key="1">
    <citation type="submission" date="2020-03" db="EMBL/GenBank/DDBJ databases">
        <title>Hybrid Assembly of Korean Phytophthora infestans isolates.</title>
        <authorList>
            <person name="Prokchorchik M."/>
            <person name="Lee Y."/>
            <person name="Seo J."/>
            <person name="Cho J.-H."/>
            <person name="Park Y.-E."/>
            <person name="Jang D.-C."/>
            <person name="Im J.-S."/>
            <person name="Choi J.-G."/>
            <person name="Park H.-J."/>
            <person name="Lee G.-B."/>
            <person name="Lee Y.-G."/>
            <person name="Hong S.-Y."/>
            <person name="Cho K."/>
            <person name="Sohn K.H."/>
        </authorList>
    </citation>
    <scope>NUCLEOTIDE SEQUENCE</scope>
    <source>
        <strain evidence="2">KR_2_A2</strain>
    </source>
</reference>
<dbReference type="AlphaFoldDB" id="A0A8S9UV15"/>
<gene>
    <name evidence="2" type="ORF">GN958_ATG06276</name>
</gene>
<evidence type="ECO:0000313" key="2">
    <source>
        <dbReference type="EMBL" id="KAF4144531.1"/>
    </source>
</evidence>
<dbReference type="Proteomes" id="UP000704712">
    <property type="component" value="Unassembled WGS sequence"/>
</dbReference>
<evidence type="ECO:0000313" key="3">
    <source>
        <dbReference type="Proteomes" id="UP000704712"/>
    </source>
</evidence>
<feature type="compositionally biased region" description="Polar residues" evidence="1">
    <location>
        <begin position="135"/>
        <end position="149"/>
    </location>
</feature>
<organism evidence="2 3">
    <name type="scientific">Phytophthora infestans</name>
    <name type="common">Potato late blight agent</name>
    <name type="synonym">Botrytis infestans</name>
    <dbReference type="NCBI Taxonomy" id="4787"/>
    <lineage>
        <taxon>Eukaryota</taxon>
        <taxon>Sar</taxon>
        <taxon>Stramenopiles</taxon>
        <taxon>Oomycota</taxon>
        <taxon>Peronosporomycetes</taxon>
        <taxon>Peronosporales</taxon>
        <taxon>Peronosporaceae</taxon>
        <taxon>Phytophthora</taxon>
    </lineage>
</organism>
<name>A0A8S9UV15_PHYIN</name>
<feature type="region of interest" description="Disordered" evidence="1">
    <location>
        <begin position="129"/>
        <end position="153"/>
    </location>
</feature>
<evidence type="ECO:0000256" key="1">
    <source>
        <dbReference type="SAM" id="MobiDB-lite"/>
    </source>
</evidence>
<accession>A0A8S9UV15</accession>